<dbReference type="GO" id="GO:0004252">
    <property type="term" value="F:serine-type endopeptidase activity"/>
    <property type="evidence" value="ECO:0007669"/>
    <property type="project" value="UniProtKB-UniRule"/>
</dbReference>
<keyword evidence="6 8" id="KW-0720">Serine protease</keyword>
<dbReference type="PRINTS" id="PR00723">
    <property type="entry name" value="SUBTILISIN"/>
</dbReference>
<sequence>MADGARLLALAQDADKISPSVAQRRTGRHSVFVQLAGQGAADAAALARTRGSSEDVAARARRAAVERTADSVFTAARRADGSATQLFTVSNAVPGTGLRVDAAGLRALAARSEVVRILPLTPKTVTNASAAQLTKVLDTWRSSGLTGEGVTIGVMDTGLDYTHADFGGVGTAAAYEGEDATDPDWRASLPKLARAKIIGGFDFAGDTYDPQSDDPAIATPDPDPNPLDCNGHGTHVAGSAAGYGVRGGGSTFTGDYDRLTADRLNGMRIGPGTAPEAGIYALKVFACDGSTDLVVPALDRALDPNGDGDFSDHLDIVNMSLGSDFGPADEPESVIVNELSDHGVLSVISMGNSGDLTDAGGSPGGAVSSLAVASTVDALQLRDGLEVNAPPTVAGVVAGQVSVAYPWRTAAPVTGDVVTLPGPNADGCDPLSPADAAKVAGKVAWLEWDDNDATRRCGSAARSGNVKAAGAIGALFTSQLDIFGAGISGDAEIPVFQLTRAATERLRPAAEAGTLNVTFDGDLIGTVKDVDPSITDLVSGFTSRGPHGSVGSVKPDVAAPGDTITSAGVGTGSDQLTISGTSMAAPHTAGIAALVKSRHPRWSVLKVKAAVMNGAVHDLWTGRNRTGDRYGPARVGSGRVDALRSTRTKVLAYSAKKDKRVSVSFGPVAASATEDRVVRRQRVVVRNTARAATTATLSYDAVTRQPGVAYRVSPATLTVPGRDTRRVTVTMTVTPSALRRTIDPTMATTQLDVPRNFVSDASGHLQVKPQGRARLRVPVYGAAKPASVTTATAGEGVIDIDGQGVAQGQGSTAYRSLLSVLELGDRSGTLPVCESDAAGTGGCTYSRSSKAGDLEYVGAGSTAEWLWFGISTRAQWANLGTWLIPYVDYDVDGDGAADFETYVQTLPDTDILVAVTVDLAAAPGEELVDLQPVNFQLGDVDTNVFDTDVALLPVSKQVLPEAGADGSLPISYTVGMFDGFGGSVLDESATVAYDAGRPDVQTDGPLFEDRAATDIEYRLRGDAARDGGKALVLHLHGRPGHRAEVVDLP</sequence>
<dbReference type="CDD" id="cd07474">
    <property type="entry name" value="Peptidases_S8_subtilisin_Vpr-like"/>
    <property type="match status" value="1"/>
</dbReference>
<evidence type="ECO:0000256" key="1">
    <source>
        <dbReference type="ARBA" id="ARBA00011073"/>
    </source>
</evidence>
<protein>
    <submittedName>
        <fullName evidence="12">Minor extracellular serine protease</fullName>
    </submittedName>
</protein>
<dbReference type="Pfam" id="PF02225">
    <property type="entry name" value="PA"/>
    <property type="match status" value="1"/>
</dbReference>
<comment type="similarity">
    <text evidence="1 8 9">Belongs to the peptidase S8 family.</text>
</comment>
<dbReference type="PROSITE" id="PS00138">
    <property type="entry name" value="SUBTILASE_SER"/>
    <property type="match status" value="1"/>
</dbReference>
<dbReference type="InterPro" id="IPR003137">
    <property type="entry name" value="PA_domain"/>
</dbReference>
<keyword evidence="3 8" id="KW-0645">Protease</keyword>
<name>A0A6J4LCM5_9ACTN</name>
<evidence type="ECO:0000259" key="10">
    <source>
        <dbReference type="Pfam" id="PF00082"/>
    </source>
</evidence>
<evidence type="ECO:0000256" key="7">
    <source>
        <dbReference type="PIRSR" id="PIRSR615500-1"/>
    </source>
</evidence>
<evidence type="ECO:0000256" key="4">
    <source>
        <dbReference type="ARBA" id="ARBA00022729"/>
    </source>
</evidence>
<dbReference type="InterPro" id="IPR034213">
    <property type="entry name" value="S8_Vpr-like"/>
</dbReference>
<dbReference type="InterPro" id="IPR000209">
    <property type="entry name" value="Peptidase_S8/S53_dom"/>
</dbReference>
<proteinExistence type="inferred from homology"/>
<reference evidence="12" key="1">
    <citation type="submission" date="2020-02" db="EMBL/GenBank/DDBJ databases">
        <authorList>
            <person name="Meier V. D."/>
        </authorList>
    </citation>
    <scope>NUCLEOTIDE SEQUENCE</scope>
    <source>
        <strain evidence="12">AVDCRST_MAG36</strain>
    </source>
</reference>
<evidence type="ECO:0000256" key="5">
    <source>
        <dbReference type="ARBA" id="ARBA00022801"/>
    </source>
</evidence>
<gene>
    <name evidence="12" type="ORF">AVDCRST_MAG36-792</name>
</gene>
<keyword evidence="4" id="KW-0732">Signal</keyword>
<dbReference type="PROSITE" id="PS51892">
    <property type="entry name" value="SUBTILASE"/>
    <property type="match status" value="1"/>
</dbReference>
<keyword evidence="2" id="KW-0134">Cell wall</keyword>
<dbReference type="InterPro" id="IPR022398">
    <property type="entry name" value="Peptidase_S8_His-AS"/>
</dbReference>
<feature type="active site" description="Charge relay system" evidence="7 8">
    <location>
        <position position="582"/>
    </location>
</feature>
<keyword evidence="2" id="KW-0964">Secreted</keyword>
<dbReference type="InterPro" id="IPR050131">
    <property type="entry name" value="Peptidase_S8_subtilisin-like"/>
</dbReference>
<dbReference type="InterPro" id="IPR036852">
    <property type="entry name" value="Peptidase_S8/S53_dom_sf"/>
</dbReference>
<evidence type="ECO:0000259" key="11">
    <source>
        <dbReference type="Pfam" id="PF02225"/>
    </source>
</evidence>
<dbReference type="PANTHER" id="PTHR43806">
    <property type="entry name" value="PEPTIDASE S8"/>
    <property type="match status" value="1"/>
</dbReference>
<accession>A0A6J4LCM5</accession>
<feature type="active site" description="Charge relay system" evidence="7 8">
    <location>
        <position position="232"/>
    </location>
</feature>
<dbReference type="InterPro" id="IPR023828">
    <property type="entry name" value="Peptidase_S8_Ser-AS"/>
</dbReference>
<dbReference type="SUPFAM" id="SSF52743">
    <property type="entry name" value="Subtilisin-like"/>
    <property type="match status" value="1"/>
</dbReference>
<keyword evidence="5 8" id="KW-0378">Hydrolase</keyword>
<dbReference type="AlphaFoldDB" id="A0A6J4LCM5"/>
<dbReference type="PROSITE" id="PS00137">
    <property type="entry name" value="SUBTILASE_HIS"/>
    <property type="match status" value="1"/>
</dbReference>
<evidence type="ECO:0000256" key="9">
    <source>
        <dbReference type="RuleBase" id="RU003355"/>
    </source>
</evidence>
<evidence type="ECO:0000256" key="3">
    <source>
        <dbReference type="ARBA" id="ARBA00022670"/>
    </source>
</evidence>
<dbReference type="GO" id="GO:0006508">
    <property type="term" value="P:proteolysis"/>
    <property type="evidence" value="ECO:0007669"/>
    <property type="project" value="UniProtKB-KW"/>
</dbReference>
<dbReference type="InterPro" id="IPR023827">
    <property type="entry name" value="Peptidase_S8_Asp-AS"/>
</dbReference>
<evidence type="ECO:0000256" key="2">
    <source>
        <dbReference type="ARBA" id="ARBA00022512"/>
    </source>
</evidence>
<organism evidence="12">
    <name type="scientific">uncultured Nocardioidaceae bacterium</name>
    <dbReference type="NCBI Taxonomy" id="253824"/>
    <lineage>
        <taxon>Bacteria</taxon>
        <taxon>Bacillati</taxon>
        <taxon>Actinomycetota</taxon>
        <taxon>Actinomycetes</taxon>
        <taxon>Propionibacteriales</taxon>
        <taxon>Nocardioidaceae</taxon>
        <taxon>environmental samples</taxon>
    </lineage>
</organism>
<feature type="domain" description="PA" evidence="11">
    <location>
        <begin position="413"/>
        <end position="506"/>
    </location>
</feature>
<dbReference type="EMBL" id="CADCUH010000044">
    <property type="protein sequence ID" value="CAA9328254.1"/>
    <property type="molecule type" value="Genomic_DNA"/>
</dbReference>
<evidence type="ECO:0000256" key="6">
    <source>
        <dbReference type="ARBA" id="ARBA00022825"/>
    </source>
</evidence>
<evidence type="ECO:0000256" key="8">
    <source>
        <dbReference type="PROSITE-ProRule" id="PRU01240"/>
    </source>
</evidence>
<dbReference type="PROSITE" id="PS00136">
    <property type="entry name" value="SUBTILASE_ASP"/>
    <property type="match status" value="1"/>
</dbReference>
<evidence type="ECO:0000313" key="12">
    <source>
        <dbReference type="EMBL" id="CAA9328254.1"/>
    </source>
</evidence>
<feature type="active site" description="Charge relay system" evidence="7 8">
    <location>
        <position position="156"/>
    </location>
</feature>
<dbReference type="Gene3D" id="3.40.50.200">
    <property type="entry name" value="Peptidase S8/S53 domain"/>
    <property type="match status" value="2"/>
</dbReference>
<feature type="domain" description="Peptidase S8/S53" evidence="10">
    <location>
        <begin position="147"/>
        <end position="623"/>
    </location>
</feature>
<dbReference type="InterPro" id="IPR015500">
    <property type="entry name" value="Peptidase_S8_subtilisin-rel"/>
</dbReference>
<dbReference type="PANTHER" id="PTHR43806:SF11">
    <property type="entry name" value="CEREVISIN-RELATED"/>
    <property type="match status" value="1"/>
</dbReference>
<dbReference type="Pfam" id="PF00082">
    <property type="entry name" value="Peptidase_S8"/>
    <property type="match status" value="1"/>
</dbReference>